<dbReference type="Proteomes" id="UP000054925">
    <property type="component" value="Unassembled WGS sequence"/>
</dbReference>
<accession>A0A158KE27</accession>
<keyword evidence="2" id="KW-1185">Reference proteome</keyword>
<evidence type="ECO:0000313" key="2">
    <source>
        <dbReference type="Proteomes" id="UP000054925"/>
    </source>
</evidence>
<comment type="caution">
    <text evidence="1">The sequence shown here is derived from an EMBL/GenBank/DDBJ whole genome shotgun (WGS) entry which is preliminary data.</text>
</comment>
<evidence type="ECO:0000313" key="1">
    <source>
        <dbReference type="EMBL" id="SAL79314.1"/>
    </source>
</evidence>
<protein>
    <submittedName>
        <fullName evidence="1">Uncharacterized protein</fullName>
    </submittedName>
</protein>
<gene>
    <name evidence="1" type="ORF">AWB67_05424</name>
</gene>
<name>A0A158KE27_9BURK</name>
<organism evidence="1 2">
    <name type="scientific">Caballeronia terrestris</name>
    <dbReference type="NCBI Taxonomy" id="1226301"/>
    <lineage>
        <taxon>Bacteria</taxon>
        <taxon>Pseudomonadati</taxon>
        <taxon>Pseudomonadota</taxon>
        <taxon>Betaproteobacteria</taxon>
        <taxon>Burkholderiales</taxon>
        <taxon>Burkholderiaceae</taxon>
        <taxon>Caballeronia</taxon>
    </lineage>
</organism>
<dbReference type="AlphaFoldDB" id="A0A158KE27"/>
<reference evidence="1" key="1">
    <citation type="submission" date="2016-01" db="EMBL/GenBank/DDBJ databases">
        <authorList>
            <person name="Peeters C."/>
        </authorList>
    </citation>
    <scope>NUCLEOTIDE SEQUENCE [LARGE SCALE GENOMIC DNA]</scope>
    <source>
        <strain evidence="1">LMG 22937</strain>
    </source>
</reference>
<dbReference type="EMBL" id="FCOL02000049">
    <property type="protein sequence ID" value="SAL79314.1"/>
    <property type="molecule type" value="Genomic_DNA"/>
</dbReference>
<sequence>MMKTEFLRPGGAADRFCDWLATRLPELDIHLKFATSKAVPGGLDVKVRGIEEVLQRYYWNAKFTNRHGKTIVSHDWESTRQSLHELGNWLRASVDAGDETAAATAAFAILEWGGVSSARPFIERKRDEGRLCAYLSGLAPLFSLDGEVDTDQLTAENVERFDSGMTKIHAIFDTTGSPIYDSRVGAALAMLFAIFRHETESPQQHVENGLLFPSGEARGDQVRNPGELGLGLLAAPQFYTGATPKHVWARWQVQTGWIIQSVLQRNPQLFASLESLDDRDPLAARCHAFEASLFMIGYDLRCLAREIDPDAGAAVHATAAPAGPIEPVAGGAAVRTGRMRNSVPIVHPFKTVIVQYLGYRESEQGDASDDAFRQWLTNHPNKENAATAENFTSYRYPLEEREFDCHDRSLEHVRLIAAGGEEGLRVANGGDLEFVPSDEREKVCLLCAGLTGCVYRRFEDGASRAQQLIASGAAGSRAAANNLLSVGRAIGTHFGLLDGKFKPTQLFNRFFGDDFCAGCFD</sequence>
<proteinExistence type="predicted"/>